<sequence>MSAGLIVMHPQGMVIIADSRKMRGCEIVSDRSRKVFVFERVVVLHVGYAGLEGELEALMFRLEIRAKEWDAQSLAWKLLEEAEQIWGERLGKTEPVLFFVCDVVERVKRCYRVEVSQHERSVEGWTMKYERMVKTVAVGDETFQNLVMQTRLMEGAADLHEVVRRGRFAVEEAGRWVEMRDGWTSFGGECQTAVILNTGTVIYPAG</sequence>
<keyword evidence="2" id="KW-1185">Reference proteome</keyword>
<gene>
    <name evidence="1" type="ordered locus">ANT_24250</name>
</gene>
<dbReference type="RefSeq" id="WP_013560806.1">
    <property type="nucleotide sequence ID" value="NC_014960.1"/>
</dbReference>
<dbReference type="EMBL" id="AP012029">
    <property type="protein sequence ID" value="BAJ64451.1"/>
    <property type="molecule type" value="Genomic_DNA"/>
</dbReference>
<proteinExistence type="predicted"/>
<name>E8MYW5_ANATU</name>
<organism evidence="1 2">
    <name type="scientific">Anaerolinea thermophila (strain DSM 14523 / JCM 11388 / NBRC 100420 / UNI-1)</name>
    <dbReference type="NCBI Taxonomy" id="926569"/>
    <lineage>
        <taxon>Bacteria</taxon>
        <taxon>Bacillati</taxon>
        <taxon>Chloroflexota</taxon>
        <taxon>Anaerolineae</taxon>
        <taxon>Anaerolineales</taxon>
        <taxon>Anaerolineaceae</taxon>
        <taxon>Anaerolinea</taxon>
    </lineage>
</organism>
<dbReference type="STRING" id="926569.ANT_24250"/>
<reference evidence="1 2" key="1">
    <citation type="submission" date="2010-12" db="EMBL/GenBank/DDBJ databases">
        <title>Whole genome sequence of Anaerolinea thermophila UNI-1.</title>
        <authorList>
            <person name="Narita-Yamada S."/>
            <person name="Kishi E."/>
            <person name="Watanabe Y."/>
            <person name="Takasaki K."/>
            <person name="Ankai A."/>
            <person name="Oguchi A."/>
            <person name="Fukui S."/>
            <person name="Takahashi M."/>
            <person name="Yashiro I."/>
            <person name="Hosoyama A."/>
            <person name="Sekiguchi Y."/>
            <person name="Hanada S."/>
            <person name="Fujita N."/>
        </authorList>
    </citation>
    <scope>NUCLEOTIDE SEQUENCE [LARGE SCALE GENOMIC DNA]</scope>
    <source>
        <strain evidence="2">DSM 14523 / JCM 11388 / NBRC 100420 / UNI-1</strain>
    </source>
</reference>
<dbReference type="HOGENOM" id="CLU_1329683_0_0_0"/>
<accession>E8MYW5</accession>
<evidence type="ECO:0000313" key="1">
    <source>
        <dbReference type="EMBL" id="BAJ64451.1"/>
    </source>
</evidence>
<dbReference type="OrthoDB" id="9775759at2"/>
<protein>
    <submittedName>
        <fullName evidence="1">Uncharacterized protein</fullName>
    </submittedName>
</protein>
<evidence type="ECO:0000313" key="2">
    <source>
        <dbReference type="Proteomes" id="UP000008922"/>
    </source>
</evidence>
<dbReference type="Proteomes" id="UP000008922">
    <property type="component" value="Chromosome"/>
</dbReference>
<dbReference type="KEGG" id="atm:ANT_24250"/>
<dbReference type="InParanoid" id="E8MYW5"/>
<dbReference type="AlphaFoldDB" id="E8MYW5"/>